<dbReference type="AlphaFoldDB" id="A0A382GT01"/>
<dbReference type="InterPro" id="IPR040674">
    <property type="entry name" value="PvuRts1I-like_SRA"/>
</dbReference>
<name>A0A382GT01_9ZZZZ</name>
<evidence type="ECO:0000259" key="3">
    <source>
        <dbReference type="Pfam" id="PF21598"/>
    </source>
</evidence>
<organism evidence="4">
    <name type="scientific">marine metagenome</name>
    <dbReference type="NCBI Taxonomy" id="408172"/>
    <lineage>
        <taxon>unclassified sequences</taxon>
        <taxon>metagenomes</taxon>
        <taxon>ecological metagenomes</taxon>
    </lineage>
</organism>
<dbReference type="Pfam" id="PF18491">
    <property type="entry name" value="SRA"/>
    <property type="match status" value="1"/>
</dbReference>
<feature type="coiled-coil region" evidence="1">
    <location>
        <begin position="82"/>
        <end position="109"/>
    </location>
</feature>
<feature type="domain" description="Restriction endonuclease PvuRts1 I-like N-terminal" evidence="3">
    <location>
        <begin position="2"/>
        <end position="101"/>
    </location>
</feature>
<feature type="domain" description="PvuRts1 I-like SET and RING associated" evidence="2">
    <location>
        <begin position="125"/>
        <end position="246"/>
    </location>
</feature>
<keyword evidence="1" id="KW-0175">Coiled coil</keyword>
<proteinExistence type="predicted"/>
<dbReference type="InterPro" id="IPR048797">
    <property type="entry name" value="PvuRts1I-like_N"/>
</dbReference>
<evidence type="ECO:0000259" key="2">
    <source>
        <dbReference type="Pfam" id="PF18491"/>
    </source>
</evidence>
<evidence type="ECO:0000313" key="4">
    <source>
        <dbReference type="EMBL" id="SVB78220.1"/>
    </source>
</evidence>
<dbReference type="EMBL" id="UINC01057261">
    <property type="protein sequence ID" value="SVB78220.1"/>
    <property type="molecule type" value="Genomic_DNA"/>
</dbReference>
<dbReference type="Pfam" id="PF21598">
    <property type="entry name" value="PvuRts1I-like_N"/>
    <property type="match status" value="1"/>
</dbReference>
<protein>
    <submittedName>
        <fullName evidence="4">Uncharacterized protein</fullName>
    </submittedName>
</protein>
<gene>
    <name evidence="4" type="ORF">METZ01_LOCUS231074</name>
</gene>
<evidence type="ECO:0000256" key="1">
    <source>
        <dbReference type="SAM" id="Coils"/>
    </source>
</evidence>
<sequence>MLDDDNLEFACQQLVKDKDNDKYYFTDLCFPSLGLYIEVNEMGHIGKVKNDRDRQEAIQSSTSWKQLDIDIYEYQSDEKPEYKSLKNINKIIENKVEEIKKRKSELESNGEKIIWDYNAKYDSKKYIEKGSINPENNISFRYTKQVLRLFGYPEAKGHFQGGSWHIKGTNEIVWFPKLYRNVDKDGVEWINTIDNKLETITMQRRINGVLTDTPGLLERAIVFAHQKNLLGEVVYRFMGVFVPSPECSANMVFEDGLAINTKSTKNVYQRIEKKDLDLSKYHINNN</sequence>
<reference evidence="4" key="1">
    <citation type="submission" date="2018-05" db="EMBL/GenBank/DDBJ databases">
        <authorList>
            <person name="Lanie J.A."/>
            <person name="Ng W.-L."/>
            <person name="Kazmierczak K.M."/>
            <person name="Andrzejewski T.M."/>
            <person name="Davidsen T.M."/>
            <person name="Wayne K.J."/>
            <person name="Tettelin H."/>
            <person name="Glass J.I."/>
            <person name="Rusch D."/>
            <person name="Podicherti R."/>
            <person name="Tsui H.-C.T."/>
            <person name="Winkler M.E."/>
        </authorList>
    </citation>
    <scope>NUCLEOTIDE SEQUENCE</scope>
</reference>
<accession>A0A382GT01</accession>